<reference evidence="1 2" key="1">
    <citation type="submission" date="2018-10" db="EMBL/GenBank/DDBJ databases">
        <title>Genome sequencing of Mucilaginibacter sp. HYN0043.</title>
        <authorList>
            <person name="Kim M."/>
            <person name="Yi H."/>
        </authorList>
    </citation>
    <scope>NUCLEOTIDE SEQUENCE [LARGE SCALE GENOMIC DNA]</scope>
    <source>
        <strain evidence="1 2">HYN0043</strain>
    </source>
</reference>
<evidence type="ECO:0000313" key="1">
    <source>
        <dbReference type="EMBL" id="AYL97356.1"/>
    </source>
</evidence>
<dbReference type="RefSeq" id="WP_119410929.1">
    <property type="nucleotide sequence ID" value="NZ_CP032869.1"/>
</dbReference>
<keyword evidence="2" id="KW-1185">Reference proteome</keyword>
<dbReference type="KEGG" id="muh:HYN43_019475"/>
<gene>
    <name evidence="1" type="ORF">HYN43_019475</name>
</gene>
<accession>A0A494VPF4</accession>
<dbReference type="Proteomes" id="UP000270046">
    <property type="component" value="Chromosome"/>
</dbReference>
<proteinExistence type="predicted"/>
<dbReference type="EMBL" id="CP032869">
    <property type="protein sequence ID" value="AYL97356.1"/>
    <property type="molecule type" value="Genomic_DNA"/>
</dbReference>
<sequence length="76" mass="8893">MQLQVEKRRADLAEFYNLGGTVILILDTVPLWEFYNSIAGHKHINLMDILCMEELPLQYSPKTAQVYVELRRQQPC</sequence>
<evidence type="ECO:0000313" key="2">
    <source>
        <dbReference type="Proteomes" id="UP000270046"/>
    </source>
</evidence>
<protein>
    <submittedName>
        <fullName evidence="1">Uncharacterized protein</fullName>
    </submittedName>
</protein>
<organism evidence="1 2">
    <name type="scientific">Mucilaginibacter celer</name>
    <dbReference type="NCBI Taxonomy" id="2305508"/>
    <lineage>
        <taxon>Bacteria</taxon>
        <taxon>Pseudomonadati</taxon>
        <taxon>Bacteroidota</taxon>
        <taxon>Sphingobacteriia</taxon>
        <taxon>Sphingobacteriales</taxon>
        <taxon>Sphingobacteriaceae</taxon>
        <taxon>Mucilaginibacter</taxon>
    </lineage>
</organism>
<dbReference type="AlphaFoldDB" id="A0A494VPF4"/>
<dbReference type="OrthoDB" id="9800107at2"/>
<name>A0A494VPF4_9SPHI</name>